<evidence type="ECO:0000313" key="4">
    <source>
        <dbReference type="Proteomes" id="UP001595547"/>
    </source>
</evidence>
<feature type="transmembrane region" description="Helical" evidence="1">
    <location>
        <begin position="73"/>
        <end position="93"/>
    </location>
</feature>
<sequence>MPYVPPSLRDFAVYIWTGDPHGAAIPPRVMAEIDRRETAAEQTISWAQLSIVGFLTVLYWVAPRAEGTAGENFVPITLAAYLVFTLFRVFLSYRMVLPGWYLMLSMVVDVGLLCGMIFSFHIQYQQPPAFYLKSPTMIYLFFFIALRALRFDPRYVFFSGLIAASGWVLMVLYALTYDMNNMHVTRNYVEYLTSNTVLIGAEIDKVITILGVTLILTFALFRARLVLFDAIQSHAAAEDLSQFFAPEVADLITQSAEMPGAGQGEVREAAVMFVDVRGFTKTALTLPPETVMRVLAHYQQISLTEIEQHNGQIDKFMGDGILATFGAVHPGETYAADALRAASAVIAALDAQQSEFAALGWPGRFTTGVAVASGDVTVGIVGSQGRFEFTVIGHAVNLASKLESANKVQHTRALTDARTHERAEAQGYVNPSVLHRDGESVAGLAAPVDLVVLA</sequence>
<feature type="transmembrane region" description="Helical" evidence="1">
    <location>
        <begin position="156"/>
        <end position="177"/>
    </location>
</feature>
<proteinExistence type="predicted"/>
<gene>
    <name evidence="3" type="ORF">ACFOGH_13275</name>
</gene>
<dbReference type="PANTHER" id="PTHR43081">
    <property type="entry name" value="ADENYLATE CYCLASE, TERMINAL-DIFFERENTIATION SPECIFIC-RELATED"/>
    <property type="match status" value="1"/>
</dbReference>
<keyword evidence="1" id="KW-0472">Membrane</keyword>
<dbReference type="EMBL" id="JBHRTO010000001">
    <property type="protein sequence ID" value="MFC3181968.1"/>
    <property type="molecule type" value="Genomic_DNA"/>
</dbReference>
<feature type="transmembrane region" description="Helical" evidence="1">
    <location>
        <begin position="197"/>
        <end position="221"/>
    </location>
</feature>
<dbReference type="CDD" id="cd07302">
    <property type="entry name" value="CHD"/>
    <property type="match status" value="1"/>
</dbReference>
<keyword evidence="4" id="KW-1185">Reference proteome</keyword>
<reference evidence="4" key="1">
    <citation type="journal article" date="2019" name="Int. J. Syst. Evol. Microbiol.">
        <title>The Global Catalogue of Microorganisms (GCM) 10K type strain sequencing project: providing services to taxonomists for standard genome sequencing and annotation.</title>
        <authorList>
            <consortium name="The Broad Institute Genomics Platform"/>
            <consortium name="The Broad Institute Genome Sequencing Center for Infectious Disease"/>
            <person name="Wu L."/>
            <person name="Ma J."/>
        </authorList>
    </citation>
    <scope>NUCLEOTIDE SEQUENCE [LARGE SCALE GENOMIC DNA]</scope>
    <source>
        <strain evidence="4">KCTC 52039</strain>
    </source>
</reference>
<feature type="transmembrane region" description="Helical" evidence="1">
    <location>
        <begin position="130"/>
        <end position="149"/>
    </location>
</feature>
<accession>A0ABV7J299</accession>
<dbReference type="SUPFAM" id="SSF55073">
    <property type="entry name" value="Nucleotide cyclase"/>
    <property type="match status" value="1"/>
</dbReference>
<evidence type="ECO:0000259" key="2">
    <source>
        <dbReference type="PROSITE" id="PS50125"/>
    </source>
</evidence>
<keyword evidence="1" id="KW-1133">Transmembrane helix</keyword>
<feature type="transmembrane region" description="Helical" evidence="1">
    <location>
        <begin position="100"/>
        <end position="124"/>
    </location>
</feature>
<feature type="domain" description="Guanylate cyclase" evidence="2">
    <location>
        <begin position="270"/>
        <end position="403"/>
    </location>
</feature>
<keyword evidence="1" id="KW-0812">Transmembrane</keyword>
<dbReference type="PROSITE" id="PS50125">
    <property type="entry name" value="GUANYLATE_CYCLASE_2"/>
    <property type="match status" value="1"/>
</dbReference>
<dbReference type="Proteomes" id="UP001595547">
    <property type="component" value="Unassembled WGS sequence"/>
</dbReference>
<comment type="caution">
    <text evidence="3">The sequence shown here is derived from an EMBL/GenBank/DDBJ whole genome shotgun (WGS) entry which is preliminary data.</text>
</comment>
<dbReference type="InterPro" id="IPR001054">
    <property type="entry name" value="A/G_cyclase"/>
</dbReference>
<dbReference type="InterPro" id="IPR050697">
    <property type="entry name" value="Adenylyl/Guanylyl_Cyclase_3/4"/>
</dbReference>
<dbReference type="SMART" id="SM00044">
    <property type="entry name" value="CYCc"/>
    <property type="match status" value="1"/>
</dbReference>
<feature type="transmembrane region" description="Helical" evidence="1">
    <location>
        <begin position="43"/>
        <end position="61"/>
    </location>
</feature>
<organism evidence="3 4">
    <name type="scientific">Cypionkella sinensis</name>
    <dbReference type="NCBI Taxonomy" id="1756043"/>
    <lineage>
        <taxon>Bacteria</taxon>
        <taxon>Pseudomonadati</taxon>
        <taxon>Pseudomonadota</taxon>
        <taxon>Alphaproteobacteria</taxon>
        <taxon>Rhodobacterales</taxon>
        <taxon>Paracoccaceae</taxon>
        <taxon>Cypionkella</taxon>
    </lineage>
</organism>
<dbReference type="RefSeq" id="WP_380073548.1">
    <property type="nucleotide sequence ID" value="NZ_JBHRTO010000001.1"/>
</dbReference>
<name>A0ABV7J299_9RHOB</name>
<dbReference type="InterPro" id="IPR029787">
    <property type="entry name" value="Nucleotide_cyclase"/>
</dbReference>
<protein>
    <submittedName>
        <fullName evidence="3">Adenylate/guanylate cyclase domain-containing protein</fullName>
    </submittedName>
</protein>
<dbReference type="PANTHER" id="PTHR43081:SF1">
    <property type="entry name" value="ADENYLATE CYCLASE, TERMINAL-DIFFERENTIATION SPECIFIC"/>
    <property type="match status" value="1"/>
</dbReference>
<evidence type="ECO:0000313" key="3">
    <source>
        <dbReference type="EMBL" id="MFC3181968.1"/>
    </source>
</evidence>
<evidence type="ECO:0000256" key="1">
    <source>
        <dbReference type="SAM" id="Phobius"/>
    </source>
</evidence>
<dbReference type="Gene3D" id="3.30.70.1230">
    <property type="entry name" value="Nucleotide cyclase"/>
    <property type="match status" value="1"/>
</dbReference>
<dbReference type="Pfam" id="PF00211">
    <property type="entry name" value="Guanylate_cyc"/>
    <property type="match status" value="1"/>
</dbReference>